<sequence length="126" mass="14039">MAVHTHPAVVYGASTFPAPAGKRFLPPSAVAACKTFREAVRLAWEHRARPNMTQRSLAEECGLYAPHVSSYLHPEPLDNKKRPRLDLPADCIDAFEEAVGNHAIRQYLNHLGRLTIMEEVIAQRAT</sequence>
<dbReference type="EMBL" id="CADIKW010000015">
    <property type="protein sequence ID" value="CAB3914496.1"/>
    <property type="molecule type" value="Genomic_DNA"/>
</dbReference>
<name>A0A6S7EJ05_9BURK</name>
<evidence type="ECO:0000313" key="1">
    <source>
        <dbReference type="EMBL" id="CAB3914496.1"/>
    </source>
</evidence>
<evidence type="ECO:0000313" key="2">
    <source>
        <dbReference type="Proteomes" id="UP000494272"/>
    </source>
</evidence>
<dbReference type="AlphaFoldDB" id="A0A6S7EJ05"/>
<proteinExistence type="predicted"/>
<dbReference type="Proteomes" id="UP000494272">
    <property type="component" value="Unassembled WGS sequence"/>
</dbReference>
<protein>
    <submittedName>
        <fullName evidence="1">Uncharacterized protein</fullName>
    </submittedName>
</protein>
<reference evidence="1 2" key="1">
    <citation type="submission" date="2020-04" db="EMBL/GenBank/DDBJ databases">
        <authorList>
            <person name="De Canck E."/>
        </authorList>
    </citation>
    <scope>NUCLEOTIDE SEQUENCE [LARGE SCALE GENOMIC DNA]</scope>
    <source>
        <strain evidence="1 2">LMG 26841</strain>
    </source>
</reference>
<keyword evidence="2" id="KW-1185">Reference proteome</keyword>
<organism evidence="1 2">
    <name type="scientific">Achromobacter dolens</name>
    <dbReference type="NCBI Taxonomy" id="1287738"/>
    <lineage>
        <taxon>Bacteria</taxon>
        <taxon>Pseudomonadati</taxon>
        <taxon>Pseudomonadota</taxon>
        <taxon>Betaproteobacteria</taxon>
        <taxon>Burkholderiales</taxon>
        <taxon>Alcaligenaceae</taxon>
        <taxon>Achromobacter</taxon>
    </lineage>
</organism>
<accession>A0A6S7EJ05</accession>
<gene>
    <name evidence="1" type="ORF">LMG26841_05175</name>
</gene>